<dbReference type="RefSeq" id="WP_148698434.1">
    <property type="nucleotide sequence ID" value="NZ_CP017834.1"/>
</dbReference>
<dbReference type="KEGG" id="saqi:AXG55_12505"/>
<keyword evidence="1" id="KW-0732">Signal</keyword>
<gene>
    <name evidence="3" type="ORF">AXG55_12505</name>
</gene>
<dbReference type="OrthoDB" id="5292612at2"/>
<sequence length="252" mass="29962">MKLFFLFSMIISFSYKLSAYSETINIAWDTWCPWFCESNENPGFLIELVENVFKYSKTNIQFQKYTWVNGLTEVRQGRIFGMIGTSKYEAPDFIFPNEHIAVQQMCFYVKNNSSWIYKNLDSLNEVSIGVLREANYPSLMKYIHANSDNPKKVQIIETQDVSEQGFTELKKNKIDVFLNDIISADYYLIKNKLTSDFKRLDCLEKEKIYLSFSPKLKDKSLKLAKIFDTDYKKYRQTDDYQRLIKKYHIKYF</sequence>
<dbReference type="SUPFAM" id="SSF53850">
    <property type="entry name" value="Periplasmic binding protein-like II"/>
    <property type="match status" value="1"/>
</dbReference>
<evidence type="ECO:0000313" key="4">
    <source>
        <dbReference type="Proteomes" id="UP000184731"/>
    </source>
</evidence>
<accession>A0A1L4D399</accession>
<dbReference type="STRING" id="1915309.AXG55_12505"/>
<dbReference type="AlphaFoldDB" id="A0A1L4D399"/>
<name>A0A1L4D399_9BACT</name>
<feature type="domain" description="Solute-binding protein family 3/N-terminal" evidence="2">
    <location>
        <begin position="23"/>
        <end position="250"/>
    </location>
</feature>
<keyword evidence="4" id="KW-1185">Reference proteome</keyword>
<dbReference type="PANTHER" id="PTHR35936">
    <property type="entry name" value="MEMBRANE-BOUND LYTIC MUREIN TRANSGLYCOSYLASE F"/>
    <property type="match status" value="1"/>
</dbReference>
<evidence type="ECO:0000259" key="2">
    <source>
        <dbReference type="SMART" id="SM00062"/>
    </source>
</evidence>
<dbReference type="EMBL" id="CP017834">
    <property type="protein sequence ID" value="APJ04678.1"/>
    <property type="molecule type" value="Genomic_DNA"/>
</dbReference>
<protein>
    <recommendedName>
        <fullName evidence="2">Solute-binding protein family 3/N-terminal domain-containing protein</fullName>
    </recommendedName>
</protein>
<dbReference type="InterPro" id="IPR001638">
    <property type="entry name" value="Solute-binding_3/MltF_N"/>
</dbReference>
<dbReference type="Gene3D" id="3.40.190.10">
    <property type="entry name" value="Periplasmic binding protein-like II"/>
    <property type="match status" value="2"/>
</dbReference>
<proteinExistence type="predicted"/>
<dbReference type="Proteomes" id="UP000184731">
    <property type="component" value="Chromosome"/>
</dbReference>
<dbReference type="PANTHER" id="PTHR35936:SF25">
    <property type="entry name" value="ABC TRANSPORTER SUBSTRATE-BINDING PROTEIN"/>
    <property type="match status" value="1"/>
</dbReference>
<organism evidence="3 4">
    <name type="scientific">Silvanigrella aquatica</name>
    <dbReference type="NCBI Taxonomy" id="1915309"/>
    <lineage>
        <taxon>Bacteria</taxon>
        <taxon>Pseudomonadati</taxon>
        <taxon>Bdellovibrionota</taxon>
        <taxon>Oligoflexia</taxon>
        <taxon>Silvanigrellales</taxon>
        <taxon>Silvanigrellaceae</taxon>
        <taxon>Silvanigrella</taxon>
    </lineage>
</organism>
<evidence type="ECO:0000256" key="1">
    <source>
        <dbReference type="ARBA" id="ARBA00022729"/>
    </source>
</evidence>
<dbReference type="SMART" id="SM00062">
    <property type="entry name" value="PBPb"/>
    <property type="match status" value="1"/>
</dbReference>
<evidence type="ECO:0000313" key="3">
    <source>
        <dbReference type="EMBL" id="APJ04678.1"/>
    </source>
</evidence>
<reference evidence="3 4" key="1">
    <citation type="submission" date="2016-10" db="EMBL/GenBank/DDBJ databases">
        <title>Silvanigrella aquatica sp. nov., isolated from a freshwater lake located in the Black Forest, Germany, description of Silvanigrellaceae fam. nov., Silvanigrellales ord. nov., reclassification of the order Bdellovibrionales in the class Oligoflexia, reclassification of the families Bacteriovoracaceae and Halobacteriovoraceae in the new order Bacteriovoracales ord. nov., and reclassification of the family Pseudobacteriovoracaceae in the order Oligoflexiales.</title>
        <authorList>
            <person name="Hahn M.W."/>
            <person name="Schmidt J."/>
            <person name="Koll U."/>
            <person name="Rohde M."/>
            <person name="Verbag S."/>
            <person name="Pitt A."/>
            <person name="Nakai R."/>
            <person name="Naganuma T."/>
            <person name="Lang E."/>
        </authorList>
    </citation>
    <scope>NUCLEOTIDE SEQUENCE [LARGE SCALE GENOMIC DNA]</scope>
    <source>
        <strain evidence="3 4">MWH-Nonnen-W8red</strain>
    </source>
</reference>